<evidence type="ECO:0000256" key="5">
    <source>
        <dbReference type="ARBA" id="ARBA00022723"/>
    </source>
</evidence>
<comment type="similarity">
    <text evidence="4 19">In the C-terminal section; belongs to the NnrD/CARKD family.</text>
</comment>
<accession>A0A839IKH7</accession>
<name>A0A839IKH7_9GAMM</name>
<keyword evidence="23" id="KW-1185">Reference proteome</keyword>
<comment type="catalytic activity">
    <reaction evidence="15 17 19">
        <text>(6S)-NADHX + ADP = AMP + phosphate + NADH + H(+)</text>
        <dbReference type="Rhea" id="RHEA:32223"/>
        <dbReference type="ChEBI" id="CHEBI:15378"/>
        <dbReference type="ChEBI" id="CHEBI:43474"/>
        <dbReference type="ChEBI" id="CHEBI:57945"/>
        <dbReference type="ChEBI" id="CHEBI:64074"/>
        <dbReference type="ChEBI" id="CHEBI:456215"/>
        <dbReference type="ChEBI" id="CHEBI:456216"/>
        <dbReference type="EC" id="4.2.1.136"/>
    </reaction>
</comment>
<dbReference type="PROSITE" id="PS01050">
    <property type="entry name" value="YJEF_C_2"/>
    <property type="match status" value="1"/>
</dbReference>
<keyword evidence="11 18" id="KW-0413">Isomerase</keyword>
<proteinExistence type="inferred from homology"/>
<evidence type="ECO:0000256" key="16">
    <source>
        <dbReference type="ARBA" id="ARBA00049209"/>
    </source>
</evidence>
<dbReference type="CDD" id="cd01171">
    <property type="entry name" value="YXKO-related"/>
    <property type="match status" value="1"/>
</dbReference>
<evidence type="ECO:0000259" key="21">
    <source>
        <dbReference type="PROSITE" id="PS51385"/>
    </source>
</evidence>
<keyword evidence="5 18" id="KW-0479">Metal-binding</keyword>
<feature type="binding site" evidence="17">
    <location>
        <position position="376"/>
    </location>
    <ligand>
        <name>(6S)-NADPHX</name>
        <dbReference type="ChEBI" id="CHEBI:64076"/>
    </ligand>
</feature>
<evidence type="ECO:0000256" key="8">
    <source>
        <dbReference type="ARBA" id="ARBA00022857"/>
    </source>
</evidence>
<comment type="function">
    <text evidence="17">Catalyzes the dehydration of the S-form of NAD(P)HX at the expense of ADP, which is converted to AMP. Together with NAD(P)HX epimerase, which catalyzes the epimerization of the S- and R-forms, the enzyme allows the repair of both epimers of NAD(P)HX, a damaged form of NAD(P)H that is a result of enzymatic or heat-dependent hydration.</text>
</comment>
<feature type="binding site" evidence="18">
    <location>
        <position position="160"/>
    </location>
    <ligand>
        <name>(6S)-NADPHX</name>
        <dbReference type="ChEBI" id="CHEBI:64076"/>
    </ligand>
</feature>
<keyword evidence="12 17" id="KW-0456">Lyase</keyword>
<evidence type="ECO:0000256" key="19">
    <source>
        <dbReference type="PIRNR" id="PIRNR017184"/>
    </source>
</evidence>
<dbReference type="EC" id="5.1.99.6" evidence="19"/>
<evidence type="ECO:0000256" key="15">
    <source>
        <dbReference type="ARBA" id="ARBA00048238"/>
    </source>
</evidence>
<evidence type="ECO:0000256" key="7">
    <source>
        <dbReference type="ARBA" id="ARBA00022840"/>
    </source>
</evidence>
<evidence type="ECO:0000313" key="23">
    <source>
        <dbReference type="Proteomes" id="UP000565262"/>
    </source>
</evidence>
<evidence type="ECO:0000313" key="22">
    <source>
        <dbReference type="EMBL" id="MBB1485009.1"/>
    </source>
</evidence>
<comment type="similarity">
    <text evidence="18">Belongs to the NnrE/AIBP family.</text>
</comment>
<feature type="binding site" evidence="17">
    <location>
        <position position="262"/>
    </location>
    <ligand>
        <name>(6S)-NADPHX</name>
        <dbReference type="ChEBI" id="CHEBI:64076"/>
    </ligand>
</feature>
<dbReference type="PIRSF" id="PIRSF017184">
    <property type="entry name" value="Nnr"/>
    <property type="match status" value="1"/>
</dbReference>
<evidence type="ECO:0000256" key="12">
    <source>
        <dbReference type="ARBA" id="ARBA00023239"/>
    </source>
</evidence>
<feature type="binding site" evidence="17">
    <location>
        <position position="441"/>
    </location>
    <ligand>
        <name>AMP</name>
        <dbReference type="ChEBI" id="CHEBI:456215"/>
    </ligand>
</feature>
<comment type="catalytic activity">
    <reaction evidence="16 17 19">
        <text>(6S)-NADPHX + ADP = AMP + phosphate + NADPH + H(+)</text>
        <dbReference type="Rhea" id="RHEA:32235"/>
        <dbReference type="ChEBI" id="CHEBI:15378"/>
        <dbReference type="ChEBI" id="CHEBI:43474"/>
        <dbReference type="ChEBI" id="CHEBI:57783"/>
        <dbReference type="ChEBI" id="CHEBI:64076"/>
        <dbReference type="ChEBI" id="CHEBI:456215"/>
        <dbReference type="ChEBI" id="CHEBI:456216"/>
        <dbReference type="EC" id="4.2.1.136"/>
    </reaction>
</comment>
<feature type="binding site" evidence="17">
    <location>
        <position position="323"/>
    </location>
    <ligand>
        <name>(6S)-NADPHX</name>
        <dbReference type="ChEBI" id="CHEBI:64076"/>
    </ligand>
</feature>
<dbReference type="FunFam" id="3.40.1190.20:FF:000017">
    <property type="entry name" value="Multifunctional fusion protein"/>
    <property type="match status" value="1"/>
</dbReference>
<feature type="binding site" evidence="18">
    <location>
        <position position="163"/>
    </location>
    <ligand>
        <name>K(+)</name>
        <dbReference type="ChEBI" id="CHEBI:29103"/>
    </ligand>
</feature>
<dbReference type="InterPro" id="IPR029056">
    <property type="entry name" value="Ribokinase-like"/>
</dbReference>
<comment type="catalytic activity">
    <reaction evidence="1 18 19">
        <text>(6R)-NADHX = (6S)-NADHX</text>
        <dbReference type="Rhea" id="RHEA:32215"/>
        <dbReference type="ChEBI" id="CHEBI:64074"/>
        <dbReference type="ChEBI" id="CHEBI:64075"/>
        <dbReference type="EC" id="5.1.99.6"/>
    </reaction>
</comment>
<evidence type="ECO:0000256" key="13">
    <source>
        <dbReference type="ARBA" id="ARBA00023268"/>
    </source>
</evidence>
<evidence type="ECO:0000256" key="10">
    <source>
        <dbReference type="ARBA" id="ARBA00023027"/>
    </source>
</evidence>
<dbReference type="GO" id="GO:0052856">
    <property type="term" value="F:NAD(P)HX epimerase activity"/>
    <property type="evidence" value="ECO:0007669"/>
    <property type="project" value="UniProtKB-UniRule"/>
</dbReference>
<evidence type="ECO:0000256" key="14">
    <source>
        <dbReference type="ARBA" id="ARBA00025153"/>
    </source>
</evidence>
<keyword evidence="13" id="KW-0511">Multifunctional enzyme</keyword>
<evidence type="ECO:0000259" key="20">
    <source>
        <dbReference type="PROSITE" id="PS51383"/>
    </source>
</evidence>
<evidence type="ECO:0000256" key="3">
    <source>
        <dbReference type="ARBA" id="ARBA00006001"/>
    </source>
</evidence>
<dbReference type="GO" id="GO:0046496">
    <property type="term" value="P:nicotinamide nucleotide metabolic process"/>
    <property type="evidence" value="ECO:0007669"/>
    <property type="project" value="UniProtKB-UniRule"/>
</dbReference>
<keyword evidence="10 17" id="KW-0520">NAD</keyword>
<dbReference type="InterPro" id="IPR036652">
    <property type="entry name" value="YjeF_N_dom_sf"/>
</dbReference>
<feature type="binding site" evidence="18">
    <location>
        <position position="127"/>
    </location>
    <ligand>
        <name>K(+)</name>
        <dbReference type="ChEBI" id="CHEBI:29103"/>
    </ligand>
</feature>
<comment type="function">
    <text evidence="14 19">Bifunctional enzyme that catalyzes the epimerization of the S- and R-forms of NAD(P)HX and the dehydration of the S-form of NAD(P)HX at the expense of ADP, which is converted to AMP. This allows the repair of both epimers of NAD(P)HX, a damaged form of NAD(P)H that is a result of enzymatic or heat-dependent hydration.</text>
</comment>
<dbReference type="AlphaFoldDB" id="A0A839IKH7"/>
<evidence type="ECO:0000256" key="9">
    <source>
        <dbReference type="ARBA" id="ARBA00022958"/>
    </source>
</evidence>
<comment type="function">
    <text evidence="18">Catalyzes the epimerization of the S- and R-forms of NAD(P)HX, a damaged form of NAD(P)H that is a result of enzymatic or heat-dependent hydration. This is a prerequisite for the S-specific NAD(P)H-hydrate dehydratase to allow the repair of both epimers of NAD(P)HX.</text>
</comment>
<dbReference type="EMBL" id="JACJFM010000001">
    <property type="protein sequence ID" value="MBB1485009.1"/>
    <property type="molecule type" value="Genomic_DNA"/>
</dbReference>
<comment type="cofactor">
    <cofactor evidence="18 19">
        <name>K(+)</name>
        <dbReference type="ChEBI" id="CHEBI:29103"/>
    </cofactor>
    <text evidence="18 19">Binds 1 potassium ion per subunit.</text>
</comment>
<feature type="binding site" evidence="18">
    <location>
        <position position="64"/>
    </location>
    <ligand>
        <name>K(+)</name>
        <dbReference type="ChEBI" id="CHEBI:29103"/>
    </ligand>
</feature>
<feature type="binding site" evidence="17">
    <location>
        <position position="442"/>
    </location>
    <ligand>
        <name>(6S)-NADPHX</name>
        <dbReference type="ChEBI" id="CHEBI:64076"/>
    </ligand>
</feature>
<dbReference type="Pfam" id="PF03853">
    <property type="entry name" value="YjeF_N"/>
    <property type="match status" value="1"/>
</dbReference>
<dbReference type="PANTHER" id="PTHR12592">
    <property type="entry name" value="ATP-DEPENDENT (S)-NAD(P)H-HYDRATE DEHYDRATASE FAMILY MEMBER"/>
    <property type="match status" value="1"/>
</dbReference>
<keyword evidence="8 17" id="KW-0521">NADP</keyword>
<dbReference type="NCBIfam" id="TIGR00196">
    <property type="entry name" value="yjeF_cterm"/>
    <property type="match status" value="1"/>
</dbReference>
<feature type="domain" description="YjeF N-terminal" evidence="21">
    <location>
        <begin position="16"/>
        <end position="217"/>
    </location>
</feature>
<evidence type="ECO:0000256" key="2">
    <source>
        <dbReference type="ARBA" id="ARBA00000909"/>
    </source>
</evidence>
<dbReference type="GO" id="GO:0046872">
    <property type="term" value="F:metal ion binding"/>
    <property type="evidence" value="ECO:0007669"/>
    <property type="project" value="UniProtKB-UniRule"/>
</dbReference>
<dbReference type="RefSeq" id="WP_182806776.1">
    <property type="nucleotide sequence ID" value="NZ_JACJFM010000001.1"/>
</dbReference>
<dbReference type="InterPro" id="IPR030677">
    <property type="entry name" value="Nnr"/>
</dbReference>
<evidence type="ECO:0000256" key="6">
    <source>
        <dbReference type="ARBA" id="ARBA00022741"/>
    </source>
</evidence>
<comment type="subunit">
    <text evidence="17">Homotetramer.</text>
</comment>
<protein>
    <recommendedName>
        <fullName evidence="19">Bifunctional NAD(P)H-hydrate repair enzyme</fullName>
    </recommendedName>
    <alternativeName>
        <fullName evidence="19">Nicotinamide nucleotide repair protein</fullName>
    </alternativeName>
    <domain>
        <recommendedName>
            <fullName evidence="19">ADP-dependent (S)-NAD(P)H-hydrate dehydratase</fullName>
            <ecNumber evidence="19">4.2.1.136</ecNumber>
        </recommendedName>
        <alternativeName>
            <fullName evidence="19">ADP-dependent NAD(P)HX dehydratase</fullName>
        </alternativeName>
    </domain>
    <domain>
        <recommendedName>
            <fullName evidence="19">NAD(P)H-hydrate epimerase</fullName>
            <ecNumber evidence="19">5.1.99.6</ecNumber>
        </recommendedName>
    </domain>
</protein>
<dbReference type="SUPFAM" id="SSF64153">
    <property type="entry name" value="YjeF N-terminal domain-like"/>
    <property type="match status" value="1"/>
</dbReference>
<keyword evidence="7 17" id="KW-0067">ATP-binding</keyword>
<comment type="similarity">
    <text evidence="17">Belongs to the NnrD/CARKD family.</text>
</comment>
<dbReference type="HAMAP" id="MF_01966">
    <property type="entry name" value="NADHX_epimerase"/>
    <property type="match status" value="1"/>
</dbReference>
<dbReference type="EC" id="4.2.1.136" evidence="19"/>
<comment type="catalytic activity">
    <reaction evidence="2 18 19">
        <text>(6R)-NADPHX = (6S)-NADPHX</text>
        <dbReference type="Rhea" id="RHEA:32227"/>
        <dbReference type="ChEBI" id="CHEBI:64076"/>
        <dbReference type="ChEBI" id="CHEBI:64077"/>
        <dbReference type="EC" id="5.1.99.6"/>
    </reaction>
</comment>
<dbReference type="GO" id="GO:0005524">
    <property type="term" value="F:ATP binding"/>
    <property type="evidence" value="ECO:0007669"/>
    <property type="project" value="UniProtKB-UniRule"/>
</dbReference>
<feature type="domain" description="YjeF C-terminal" evidence="20">
    <location>
        <begin position="227"/>
        <end position="501"/>
    </location>
</feature>
<dbReference type="InterPro" id="IPR000631">
    <property type="entry name" value="CARKD"/>
</dbReference>
<gene>
    <name evidence="17" type="primary">nnrD</name>
    <name evidence="18" type="synonym">nnrE</name>
    <name evidence="22" type="ORF">H4O21_00060</name>
</gene>
<reference evidence="22 23" key="1">
    <citation type="submission" date="2020-08" db="EMBL/GenBank/DDBJ databases">
        <title>Oceanospirillum sp. nov. isolated from marine sediment.</title>
        <authorList>
            <person name="Ji X."/>
        </authorList>
    </citation>
    <scope>NUCLEOTIDE SEQUENCE [LARGE SCALE GENOMIC DNA]</scope>
    <source>
        <strain evidence="22 23">D5</strain>
    </source>
</reference>
<dbReference type="GO" id="GO:0110051">
    <property type="term" value="P:metabolite repair"/>
    <property type="evidence" value="ECO:0007669"/>
    <property type="project" value="TreeGrafter"/>
</dbReference>
<dbReference type="PANTHER" id="PTHR12592:SF0">
    <property type="entry name" value="ATP-DEPENDENT (S)-NAD(P)H-HYDRATE DEHYDRATASE"/>
    <property type="match status" value="1"/>
</dbReference>
<dbReference type="Proteomes" id="UP000565262">
    <property type="component" value="Unassembled WGS sequence"/>
</dbReference>
<evidence type="ECO:0000256" key="18">
    <source>
        <dbReference type="HAMAP-Rule" id="MF_01966"/>
    </source>
</evidence>
<feature type="binding site" evidence="18">
    <location>
        <position position="142"/>
    </location>
    <ligand>
        <name>(6S)-NADPHX</name>
        <dbReference type="ChEBI" id="CHEBI:64076"/>
    </ligand>
</feature>
<comment type="caution">
    <text evidence="22">The sequence shown here is derived from an EMBL/GenBank/DDBJ whole genome shotgun (WGS) entry which is preliminary data.</text>
</comment>
<dbReference type="Pfam" id="PF01256">
    <property type="entry name" value="Carb_kinase"/>
    <property type="match status" value="1"/>
</dbReference>
<evidence type="ECO:0000256" key="11">
    <source>
        <dbReference type="ARBA" id="ARBA00023235"/>
    </source>
</evidence>
<dbReference type="HAMAP" id="MF_01965">
    <property type="entry name" value="NADHX_dehydratase"/>
    <property type="match status" value="1"/>
</dbReference>
<dbReference type="Gene3D" id="3.40.1190.20">
    <property type="match status" value="1"/>
</dbReference>
<sequence length="507" mass="54239">MQSWPLHEQLYSADQVRQLDALTIQAGTPGFELMKQAGRMAFRHLLRRWPDIRSVSILCGGGNNGGDGYVVAGLASRKGIQVQLISLSDSEKLTGEAREAWLWACDRGCQVQPWQQNMRLTGEVIVDAMLGTGLTGNVRGHYQEAINQVNQYNCPVLAVDIPSGLCADKGVVLGDTVKASLTVTFIGKKTGLMTGQGPEYSGDCRFEPLCVPDSVRRQIQPVAQMVNADAIGRLLKPRSRTAHKGHCGKVLLVGGDLGFAGAIMLASQTCARSGAGLIKVMTRPEHIPALIARQPELMAQGIESVHQLDPWLKWCDVIVMGPGLGQSGWGQQIWQKVIHSDKPMVLDADALNLLAINVDKTFMPDKAQRNWVLTPHPGEAARLSGMSVQEVENNRLDTVVRLSEKYQATVLLKGAGTLIASDGLLSINNSGNPGMASGGMGDVLSGLIGALLAQGLSGYDAVCLGAQVHGLAADRLAAHYGERGLLASDLIDVIRVLLNPECEQNAG</sequence>
<evidence type="ECO:0000256" key="4">
    <source>
        <dbReference type="ARBA" id="ARBA00009524"/>
    </source>
</evidence>
<dbReference type="PROSITE" id="PS51385">
    <property type="entry name" value="YJEF_N"/>
    <property type="match status" value="1"/>
</dbReference>
<dbReference type="InterPro" id="IPR017953">
    <property type="entry name" value="Carbohydrate_kinase_pred_CS"/>
</dbReference>
<dbReference type="PROSITE" id="PS51383">
    <property type="entry name" value="YJEF_C_3"/>
    <property type="match status" value="1"/>
</dbReference>
<dbReference type="GO" id="GO:0052855">
    <property type="term" value="F:ADP-dependent NAD(P)H-hydrate dehydratase activity"/>
    <property type="evidence" value="ECO:0007669"/>
    <property type="project" value="UniProtKB-UniRule"/>
</dbReference>
<comment type="cofactor">
    <cofactor evidence="17">
        <name>Mg(2+)</name>
        <dbReference type="ChEBI" id="CHEBI:18420"/>
    </cofactor>
</comment>
<feature type="binding site" evidence="18">
    <location>
        <begin position="63"/>
        <end position="67"/>
    </location>
    <ligand>
        <name>(6S)-NADPHX</name>
        <dbReference type="ChEBI" id="CHEBI:64076"/>
    </ligand>
</feature>
<evidence type="ECO:0000256" key="1">
    <source>
        <dbReference type="ARBA" id="ARBA00000013"/>
    </source>
</evidence>
<comment type="similarity">
    <text evidence="3 19">In the N-terminal section; belongs to the NnrE/AIBP family.</text>
</comment>
<feature type="binding site" evidence="17">
    <location>
        <begin position="413"/>
        <end position="417"/>
    </location>
    <ligand>
        <name>AMP</name>
        <dbReference type="ChEBI" id="CHEBI:456215"/>
    </ligand>
</feature>
<dbReference type="Gene3D" id="3.40.50.10260">
    <property type="entry name" value="YjeF N-terminal domain"/>
    <property type="match status" value="1"/>
</dbReference>
<dbReference type="SUPFAM" id="SSF53613">
    <property type="entry name" value="Ribokinase-like"/>
    <property type="match status" value="1"/>
</dbReference>
<keyword evidence="6 17" id="KW-0547">Nucleotide-binding</keyword>
<dbReference type="NCBIfam" id="TIGR00197">
    <property type="entry name" value="yjeF_nterm"/>
    <property type="match status" value="1"/>
</dbReference>
<evidence type="ECO:0000256" key="17">
    <source>
        <dbReference type="HAMAP-Rule" id="MF_01965"/>
    </source>
</evidence>
<dbReference type="InterPro" id="IPR004443">
    <property type="entry name" value="YjeF_N_dom"/>
</dbReference>
<feature type="binding site" evidence="18">
    <location>
        <begin position="131"/>
        <end position="137"/>
    </location>
    <ligand>
        <name>(6S)-NADPHX</name>
        <dbReference type="ChEBI" id="CHEBI:64076"/>
    </ligand>
</feature>
<organism evidence="22 23">
    <name type="scientific">Oceanospirillum sediminis</name>
    <dbReference type="NCBI Taxonomy" id="2760088"/>
    <lineage>
        <taxon>Bacteria</taxon>
        <taxon>Pseudomonadati</taxon>
        <taxon>Pseudomonadota</taxon>
        <taxon>Gammaproteobacteria</taxon>
        <taxon>Oceanospirillales</taxon>
        <taxon>Oceanospirillaceae</taxon>
        <taxon>Oceanospirillum</taxon>
    </lineage>
</organism>
<keyword evidence="9 18" id="KW-0630">Potassium</keyword>